<gene>
    <name evidence="8" type="ORF">K437DRAFT_281315</name>
</gene>
<dbReference type="InterPro" id="IPR005828">
    <property type="entry name" value="MFS_sugar_transport-like"/>
</dbReference>
<evidence type="ECO:0000256" key="2">
    <source>
        <dbReference type="ARBA" id="ARBA00010992"/>
    </source>
</evidence>
<evidence type="ECO:0000313" key="8">
    <source>
        <dbReference type="EMBL" id="KDN37980.1"/>
    </source>
</evidence>
<evidence type="ECO:0000256" key="4">
    <source>
        <dbReference type="ARBA" id="ARBA00022989"/>
    </source>
</evidence>
<dbReference type="STRING" id="1037660.A0A066VHC9"/>
<dbReference type="EMBL" id="JMSN01000126">
    <property type="protein sequence ID" value="KDN37980.1"/>
    <property type="molecule type" value="Genomic_DNA"/>
</dbReference>
<evidence type="ECO:0000256" key="5">
    <source>
        <dbReference type="ARBA" id="ARBA00023136"/>
    </source>
</evidence>
<comment type="similarity">
    <text evidence="2">Belongs to the major facilitator superfamily. Sugar transporter (TC 2.A.1.1) family.</text>
</comment>
<keyword evidence="5 6" id="KW-0472">Membrane</keyword>
<evidence type="ECO:0000313" key="9">
    <source>
        <dbReference type="Proteomes" id="UP000027361"/>
    </source>
</evidence>
<reference evidence="8 9" key="1">
    <citation type="submission" date="2014-05" db="EMBL/GenBank/DDBJ databases">
        <title>Draft genome sequence of a rare smut relative, Tilletiaria anomala UBC 951.</title>
        <authorList>
            <consortium name="DOE Joint Genome Institute"/>
            <person name="Toome M."/>
            <person name="Kuo A."/>
            <person name="Henrissat B."/>
            <person name="Lipzen A."/>
            <person name="Tritt A."/>
            <person name="Yoshinaga Y."/>
            <person name="Zane M."/>
            <person name="Barry K."/>
            <person name="Grigoriev I.V."/>
            <person name="Spatafora J.W."/>
            <person name="Aimea M.C."/>
        </authorList>
    </citation>
    <scope>NUCLEOTIDE SEQUENCE [LARGE SCALE GENOMIC DNA]</scope>
    <source>
        <strain evidence="8 9">UBC 951</strain>
    </source>
</reference>
<dbReference type="Pfam" id="PF00083">
    <property type="entry name" value="Sugar_tr"/>
    <property type="match status" value="1"/>
</dbReference>
<dbReference type="GeneID" id="25266925"/>
<dbReference type="InterPro" id="IPR020846">
    <property type="entry name" value="MFS_dom"/>
</dbReference>
<dbReference type="AlphaFoldDB" id="A0A066VHC9"/>
<feature type="transmembrane region" description="Helical" evidence="6">
    <location>
        <begin position="349"/>
        <end position="370"/>
    </location>
</feature>
<dbReference type="GO" id="GO:0016020">
    <property type="term" value="C:membrane"/>
    <property type="evidence" value="ECO:0007669"/>
    <property type="project" value="UniProtKB-SubCell"/>
</dbReference>
<dbReference type="PANTHER" id="PTHR48022">
    <property type="entry name" value="PLASTIDIC GLUCOSE TRANSPORTER 4"/>
    <property type="match status" value="1"/>
</dbReference>
<keyword evidence="4 6" id="KW-1133">Transmembrane helix</keyword>
<dbReference type="HOGENOM" id="CLU_001265_30_13_1"/>
<feature type="domain" description="Major facilitator superfamily (MFS) profile" evidence="7">
    <location>
        <begin position="1"/>
        <end position="471"/>
    </location>
</feature>
<evidence type="ECO:0000256" key="1">
    <source>
        <dbReference type="ARBA" id="ARBA00004141"/>
    </source>
</evidence>
<dbReference type="Proteomes" id="UP000027361">
    <property type="component" value="Unassembled WGS sequence"/>
</dbReference>
<dbReference type="PROSITE" id="PS50850">
    <property type="entry name" value="MFS"/>
    <property type="match status" value="1"/>
</dbReference>
<feature type="transmembrane region" description="Helical" evidence="6">
    <location>
        <begin position="382"/>
        <end position="406"/>
    </location>
</feature>
<dbReference type="OrthoDB" id="6133115at2759"/>
<feature type="transmembrane region" description="Helical" evidence="6">
    <location>
        <begin position="134"/>
        <end position="157"/>
    </location>
</feature>
<feature type="transmembrane region" description="Helical" evidence="6">
    <location>
        <begin position="47"/>
        <end position="67"/>
    </location>
</feature>
<name>A0A066VHC9_TILAU</name>
<dbReference type="RefSeq" id="XP_013240559.1">
    <property type="nucleotide sequence ID" value="XM_013385105.1"/>
</dbReference>
<feature type="transmembrane region" description="Helical" evidence="6">
    <location>
        <begin position="163"/>
        <end position="186"/>
    </location>
</feature>
<comment type="caution">
    <text evidence="8">The sequence shown here is derived from an EMBL/GenBank/DDBJ whole genome shotgun (WGS) entry which is preliminary data.</text>
</comment>
<sequence length="472" mass="50767">MASCHGASIVSTTVGQSGWIAAFGPTADPTAPDYSRYSDVTAATNGLFAGGGAAGFLLCMVLFDLIGRKRLIQLGAFVEIIAAALQAGCVPNNLAMSYAARFLSGLSIGMLVTSVPLFQAGLAKPMGRGLEVGFHAMFLVGGYFLLAWIGFGCYFGVSLNFSWRFPLAVLCIPPTALLLVSPWVPFSPRWLFSKGRMDEAWITLAAIHVRGGVAIAGATPPASEAEAVQRFADSASQGRYNVALANEEYRQITDQIAHEKEREASHGNKWQRVLSVPSFRKRLLTGFLVQFGGQPGGPLVINNSSFVIYSNLGMSGWKPFLLIALWLTTAIFWNILGANIMGRIGRRTAMLVGIAACCILVAVEAALTAAFASTDNKVSNGFAISIIFLYLAFQGTLIDCSMYLYVSETFPMQIRAIGNGFSLFGQFAGTRILLQTASLGFQSVGLEILYGHRLLQLRLLLDDLLCLPRNRG</sequence>
<keyword evidence="8" id="KW-0813">Transport</keyword>
<keyword evidence="8" id="KW-0762">Sugar transport</keyword>
<feature type="transmembrane region" description="Helical" evidence="6">
    <location>
        <begin position="321"/>
        <end position="342"/>
    </location>
</feature>
<evidence type="ECO:0000256" key="3">
    <source>
        <dbReference type="ARBA" id="ARBA00022692"/>
    </source>
</evidence>
<dbReference type="OMA" id="IMWSCDY"/>
<keyword evidence="3 6" id="KW-0812">Transmembrane</keyword>
<dbReference type="InParanoid" id="A0A066VHC9"/>
<comment type="subcellular location">
    <subcellularLocation>
        <location evidence="1">Membrane</location>
        <topology evidence="1">Multi-pass membrane protein</topology>
    </subcellularLocation>
</comment>
<organism evidence="8 9">
    <name type="scientific">Tilletiaria anomala (strain ATCC 24038 / CBS 436.72 / UBC 951)</name>
    <dbReference type="NCBI Taxonomy" id="1037660"/>
    <lineage>
        <taxon>Eukaryota</taxon>
        <taxon>Fungi</taxon>
        <taxon>Dikarya</taxon>
        <taxon>Basidiomycota</taxon>
        <taxon>Ustilaginomycotina</taxon>
        <taxon>Exobasidiomycetes</taxon>
        <taxon>Georgefischeriales</taxon>
        <taxon>Tilletiariaceae</taxon>
        <taxon>Tilletiaria</taxon>
    </lineage>
</organism>
<evidence type="ECO:0000256" key="6">
    <source>
        <dbReference type="SAM" id="Phobius"/>
    </source>
</evidence>
<dbReference type="SUPFAM" id="SSF103473">
    <property type="entry name" value="MFS general substrate transporter"/>
    <property type="match status" value="1"/>
</dbReference>
<dbReference type="Gene3D" id="1.20.1250.20">
    <property type="entry name" value="MFS general substrate transporter like domains"/>
    <property type="match status" value="1"/>
</dbReference>
<dbReference type="InterPro" id="IPR050360">
    <property type="entry name" value="MFS_Sugar_Transporters"/>
</dbReference>
<dbReference type="InterPro" id="IPR036259">
    <property type="entry name" value="MFS_trans_sf"/>
</dbReference>
<proteinExistence type="inferred from homology"/>
<protein>
    <submittedName>
        <fullName evidence="8">Putative sugar transporter</fullName>
    </submittedName>
</protein>
<accession>A0A066VHC9</accession>
<dbReference type="PANTHER" id="PTHR48022:SF38">
    <property type="entry name" value="MAJOR FACILITATOR SUPERFAMILY (MFS) PROFILE DOMAIN-CONTAINING PROTEIN-RELATED"/>
    <property type="match status" value="1"/>
</dbReference>
<dbReference type="GO" id="GO:0005351">
    <property type="term" value="F:carbohydrate:proton symporter activity"/>
    <property type="evidence" value="ECO:0007669"/>
    <property type="project" value="TreeGrafter"/>
</dbReference>
<keyword evidence="9" id="KW-1185">Reference proteome</keyword>
<feature type="transmembrane region" description="Helical" evidence="6">
    <location>
        <begin position="102"/>
        <end position="122"/>
    </location>
</feature>
<evidence type="ECO:0000259" key="7">
    <source>
        <dbReference type="PROSITE" id="PS50850"/>
    </source>
</evidence>